<dbReference type="GO" id="GO:0003700">
    <property type="term" value="F:DNA-binding transcription factor activity"/>
    <property type="evidence" value="ECO:0007669"/>
    <property type="project" value="TreeGrafter"/>
</dbReference>
<name>E0E332_9FIRM</name>
<dbReference type="OrthoDB" id="3242805at2"/>
<dbReference type="Gene3D" id="1.10.10.10">
    <property type="entry name" value="Winged helix-like DNA-binding domain superfamily/Winged helix DNA-binding domain"/>
    <property type="match status" value="1"/>
</dbReference>
<dbReference type="eggNOG" id="COG1959">
    <property type="taxonomic scope" value="Bacteria"/>
</dbReference>
<dbReference type="Proteomes" id="UP000003244">
    <property type="component" value="Unassembled WGS sequence"/>
</dbReference>
<dbReference type="SUPFAM" id="SSF46785">
    <property type="entry name" value="Winged helix' DNA-binding domain"/>
    <property type="match status" value="1"/>
</dbReference>
<dbReference type="PANTHER" id="PTHR33221:SF15">
    <property type="entry name" value="HTH-TYPE TRANSCRIPTIONAL REGULATOR YWGB-RELATED"/>
    <property type="match status" value="1"/>
</dbReference>
<dbReference type="GO" id="GO:0005829">
    <property type="term" value="C:cytosol"/>
    <property type="evidence" value="ECO:0007669"/>
    <property type="project" value="TreeGrafter"/>
</dbReference>
<dbReference type="InterPro" id="IPR036390">
    <property type="entry name" value="WH_DNA-bd_sf"/>
</dbReference>
<dbReference type="PANTHER" id="PTHR33221">
    <property type="entry name" value="WINGED HELIX-TURN-HELIX TRANSCRIPTIONAL REGULATOR, RRF2 FAMILY"/>
    <property type="match status" value="1"/>
</dbReference>
<dbReference type="PROSITE" id="PS51197">
    <property type="entry name" value="HTH_RRF2_2"/>
    <property type="match status" value="1"/>
</dbReference>
<dbReference type="InterPro" id="IPR036388">
    <property type="entry name" value="WH-like_DNA-bd_sf"/>
</dbReference>
<dbReference type="EMBL" id="ADGQ01000051">
    <property type="protein sequence ID" value="EFM64695.1"/>
    <property type="molecule type" value="Genomic_DNA"/>
</dbReference>
<evidence type="ECO:0000313" key="1">
    <source>
        <dbReference type="EMBL" id="EFM64695.1"/>
    </source>
</evidence>
<dbReference type="RefSeq" id="WP_007789499.1">
    <property type="nucleotide sequence ID" value="NZ_ADGQ01000051.1"/>
</dbReference>
<accession>E0E332</accession>
<sequence>MSEFIIALHALVFLMHAGESKSSEELSTNLCTNPVRIRKVMAKCKKYGIVTTKAGVNGGYMVADKGESINLKHIYDAVSVPIIESKWHSGDLDSDCAICSGMAQYVDELFFKMNEECVKMLETIKLCDVEERLGQIKELRL</sequence>
<protein>
    <submittedName>
        <fullName evidence="1">Transcriptional regulator</fullName>
    </submittedName>
</protein>
<dbReference type="GeneID" id="84800669"/>
<evidence type="ECO:0000313" key="2">
    <source>
        <dbReference type="Proteomes" id="UP000003244"/>
    </source>
</evidence>
<gene>
    <name evidence="1" type="ORF">HMPREF0634_0293</name>
</gene>
<reference evidence="1 2" key="1">
    <citation type="submission" date="2010-08" db="EMBL/GenBank/DDBJ databases">
        <authorList>
            <person name="Harkins D.M."/>
            <person name="Madupu R."/>
            <person name="Durkin A.S."/>
            <person name="Torralba M."/>
            <person name="Methe B."/>
            <person name="Sutton G.G."/>
            <person name="Nelson K.E."/>
        </authorList>
    </citation>
    <scope>NUCLEOTIDE SEQUENCE [LARGE SCALE GENOMIC DNA]</scope>
    <source>
        <strain evidence="1 2">DSM 17678</strain>
    </source>
</reference>
<dbReference type="AlphaFoldDB" id="E0E332"/>
<proteinExistence type="predicted"/>
<dbReference type="Pfam" id="PF02082">
    <property type="entry name" value="Rrf2"/>
    <property type="match status" value="1"/>
</dbReference>
<organism evidence="1 2">
    <name type="scientific">Peptostreptococcus stomatis DSM 17678</name>
    <dbReference type="NCBI Taxonomy" id="596315"/>
    <lineage>
        <taxon>Bacteria</taxon>
        <taxon>Bacillati</taxon>
        <taxon>Bacillota</taxon>
        <taxon>Clostridia</taxon>
        <taxon>Peptostreptococcales</taxon>
        <taxon>Peptostreptococcaceae</taxon>
        <taxon>Peptostreptococcus</taxon>
    </lineage>
</organism>
<dbReference type="STRING" id="596315.HMPREF0634_0293"/>
<dbReference type="InterPro" id="IPR000944">
    <property type="entry name" value="Tscrpt_reg_Rrf2"/>
</dbReference>
<comment type="caution">
    <text evidence="1">The sequence shown here is derived from an EMBL/GenBank/DDBJ whole genome shotgun (WGS) entry which is preliminary data.</text>
</comment>
<keyword evidence="2" id="KW-1185">Reference proteome</keyword>